<dbReference type="OrthoDB" id="3640at2759"/>
<keyword evidence="5" id="KW-0479">Metal-binding</keyword>
<feature type="region of interest" description="Disordered" evidence="14">
    <location>
        <begin position="1"/>
        <end position="47"/>
    </location>
</feature>
<feature type="domain" description="MPN" evidence="15">
    <location>
        <begin position="322"/>
        <end position="450"/>
    </location>
</feature>
<evidence type="ECO:0000256" key="1">
    <source>
        <dbReference type="ARBA" id="ARBA00001947"/>
    </source>
</evidence>
<keyword evidence="3" id="KW-0597">Phosphoprotein</keyword>
<evidence type="ECO:0000256" key="2">
    <source>
        <dbReference type="ARBA" id="ARBA00010981"/>
    </source>
</evidence>
<dbReference type="CDD" id="cd08066">
    <property type="entry name" value="MPN_AMSH_like"/>
    <property type="match status" value="1"/>
</dbReference>
<keyword evidence="8" id="KW-0862">Zinc</keyword>
<evidence type="ECO:0000256" key="11">
    <source>
        <dbReference type="ARBA" id="ARBA00058830"/>
    </source>
</evidence>
<keyword evidence="9" id="KW-0007">Acetylation</keyword>
<name>A0A8C0NVM8_CANLF</name>
<comment type="similarity">
    <text evidence="2">Belongs to the peptidase M67C family.</text>
</comment>
<dbReference type="Pfam" id="PF08969">
    <property type="entry name" value="USP8_dimer"/>
    <property type="match status" value="1"/>
</dbReference>
<feature type="compositionally biased region" description="Low complexity" evidence="14">
    <location>
        <begin position="1"/>
        <end position="27"/>
    </location>
</feature>
<comment type="cofactor">
    <cofactor evidence="1">
        <name>Zn(2+)</name>
        <dbReference type="ChEBI" id="CHEBI:29105"/>
    </cofactor>
</comment>
<dbReference type="InterPro" id="IPR015063">
    <property type="entry name" value="USP8_dimer"/>
</dbReference>
<evidence type="ECO:0000256" key="13">
    <source>
        <dbReference type="ARBA" id="ARBA00079042"/>
    </source>
</evidence>
<evidence type="ECO:0000313" key="16">
    <source>
        <dbReference type="Ensembl" id="ENSCAFP00030032507.1"/>
    </source>
</evidence>
<dbReference type="PANTHER" id="PTHR12947:SF7">
    <property type="entry name" value="AMSH-LIKE PROTEASE"/>
    <property type="match status" value="1"/>
</dbReference>
<evidence type="ECO:0000259" key="15">
    <source>
        <dbReference type="PROSITE" id="PS50249"/>
    </source>
</evidence>
<dbReference type="SUPFAM" id="SSF140856">
    <property type="entry name" value="USP8 N-terminal domain-like"/>
    <property type="match status" value="1"/>
</dbReference>
<dbReference type="GO" id="GO:0140492">
    <property type="term" value="F:metal-dependent deubiquitinase activity"/>
    <property type="evidence" value="ECO:0007669"/>
    <property type="project" value="InterPro"/>
</dbReference>
<dbReference type="AlphaFoldDB" id="A0A8C0NVM8"/>
<evidence type="ECO:0000256" key="6">
    <source>
        <dbReference type="ARBA" id="ARBA00022786"/>
    </source>
</evidence>
<reference evidence="16" key="2">
    <citation type="submission" date="2025-08" db="UniProtKB">
        <authorList>
            <consortium name="Ensembl"/>
        </authorList>
    </citation>
    <scope>IDENTIFICATION</scope>
</reference>
<dbReference type="SUPFAM" id="SSF102712">
    <property type="entry name" value="JAB1/MPN domain"/>
    <property type="match status" value="1"/>
</dbReference>
<accession>A0A8C0NVM8</accession>
<evidence type="ECO:0000256" key="5">
    <source>
        <dbReference type="ARBA" id="ARBA00022723"/>
    </source>
</evidence>
<sequence>MRGRARAPGGRTAAPAPPLGTLLAPRGARPRLPSGSPPARPERRGVAVPRRLLGLRASGLALQRRLAALPDHTDVSLSPEERVRALSKLGANIAITEDIAPRRYFRSGVEMERMASVYLEEGNLENAFVLYNKFITLFVEKLPSHRDYQQCAVPEKQDIMKKLKEIAFPRTDELKKDLLKKYNVEYQEYLQSKNKYKAEILKQLEHQSLIEAERKRVARMRQQQLESEQFLFFEDQLKKQELARGQMRSQEGPAPPEQIDGGAVSCFSAQREESLLGAFADLPAPSRAASCAGHSPPVTRALKPAATLSAVQNLVVEGLRRVVLPRDLCHKFLLLAESNTVRGIETCGILCGKLMHNEFTITHVIVPKQSAGPDYCDVENVEELFGVQDQHGLLTLGWIHTHPTQTAFLSSVDLHTHCSYQLMLPEAIAVVCSPKHKDTGIFRLTNAGMLEVSACKKKGFHPHTKDPRLFSVCKHVLIKDIKITMLDLR</sequence>
<evidence type="ECO:0000313" key="17">
    <source>
        <dbReference type="Proteomes" id="UP000694429"/>
    </source>
</evidence>
<dbReference type="FunFam" id="3.40.140.10:FF:000010">
    <property type="entry name" value="AMSH-like protease isoform X1"/>
    <property type="match status" value="1"/>
</dbReference>
<organism evidence="16 17">
    <name type="scientific">Canis lupus familiaris</name>
    <name type="common">Dog</name>
    <name type="synonym">Canis familiaris</name>
    <dbReference type="NCBI Taxonomy" id="9615"/>
    <lineage>
        <taxon>Eukaryota</taxon>
        <taxon>Metazoa</taxon>
        <taxon>Chordata</taxon>
        <taxon>Craniata</taxon>
        <taxon>Vertebrata</taxon>
        <taxon>Euteleostomi</taxon>
        <taxon>Mammalia</taxon>
        <taxon>Eutheria</taxon>
        <taxon>Laurasiatheria</taxon>
        <taxon>Carnivora</taxon>
        <taxon>Caniformia</taxon>
        <taxon>Canidae</taxon>
        <taxon>Canis</taxon>
    </lineage>
</organism>
<dbReference type="FunFam" id="1.20.58.80:FF:000012">
    <property type="entry name" value="AMSH-like protease isoform X1"/>
    <property type="match status" value="1"/>
</dbReference>
<dbReference type="GO" id="GO:0070536">
    <property type="term" value="P:protein K63-linked deubiquitination"/>
    <property type="evidence" value="ECO:0007669"/>
    <property type="project" value="InterPro"/>
</dbReference>
<evidence type="ECO:0000256" key="4">
    <source>
        <dbReference type="ARBA" id="ARBA00022670"/>
    </source>
</evidence>
<evidence type="ECO:0000256" key="10">
    <source>
        <dbReference type="ARBA" id="ARBA00023049"/>
    </source>
</evidence>
<gene>
    <name evidence="16" type="primary">STAMBPL1</name>
</gene>
<dbReference type="InterPro" id="IPR037518">
    <property type="entry name" value="MPN"/>
</dbReference>
<keyword evidence="6" id="KW-0833">Ubl conjugation pathway</keyword>
<reference evidence="16" key="1">
    <citation type="submission" date="2019-03" db="EMBL/GenBank/DDBJ databases">
        <authorList>
            <person name="Warren W.C."/>
            <person name="Johnson G.S."/>
        </authorList>
    </citation>
    <scope>NUCLEOTIDE SEQUENCE [LARGE SCALE GENOMIC DNA]</scope>
    <source>
        <strain evidence="16">Basenji</strain>
    </source>
</reference>
<dbReference type="Proteomes" id="UP000694429">
    <property type="component" value="Chromosome 26"/>
</dbReference>
<dbReference type="PROSITE" id="PS50249">
    <property type="entry name" value="MPN"/>
    <property type="match status" value="1"/>
</dbReference>
<dbReference type="InterPro" id="IPR044098">
    <property type="entry name" value="STAMBP/STALP-like_MPN"/>
</dbReference>
<dbReference type="PANTHER" id="PTHR12947">
    <property type="entry name" value="AMSH-LIKE PROTEASE"/>
    <property type="match status" value="1"/>
</dbReference>
<dbReference type="GO" id="GO:0061578">
    <property type="term" value="F:K63-linked deubiquitinase activity"/>
    <property type="evidence" value="ECO:0007669"/>
    <property type="project" value="InterPro"/>
</dbReference>
<keyword evidence="4" id="KW-0645">Protease</keyword>
<evidence type="ECO:0000256" key="12">
    <source>
        <dbReference type="ARBA" id="ARBA00072611"/>
    </source>
</evidence>
<dbReference type="SMART" id="SM00232">
    <property type="entry name" value="JAB_MPN"/>
    <property type="match status" value="1"/>
</dbReference>
<evidence type="ECO:0000256" key="7">
    <source>
        <dbReference type="ARBA" id="ARBA00022801"/>
    </source>
</evidence>
<dbReference type="Pfam" id="PF01398">
    <property type="entry name" value="JAB"/>
    <property type="match status" value="1"/>
</dbReference>
<dbReference type="GO" id="GO:0046872">
    <property type="term" value="F:metal ion binding"/>
    <property type="evidence" value="ECO:0007669"/>
    <property type="project" value="UniProtKB-KW"/>
</dbReference>
<proteinExistence type="inferred from homology"/>
<keyword evidence="7" id="KW-0378">Hydrolase</keyword>
<dbReference type="Gene3D" id="3.40.140.10">
    <property type="entry name" value="Cytidine Deaminase, domain 2"/>
    <property type="match status" value="1"/>
</dbReference>
<comment type="function">
    <text evidence="11">Zinc metalloprotease that specifically cleaves 'Lys-63'-linked polyubiquitin chains. Acts as a positive regulator of the TORC1 signaling pathway by mediating 'Lys-63'-linked deubiquitination of SESN2, thereby inhibiting SESN2-interaction with the GATOR2 complex. Does not cleave 'Lys-48'-linked polyubiquitin chains.</text>
</comment>
<dbReference type="Gene3D" id="1.20.58.80">
    <property type="entry name" value="Phosphotransferase system, lactose/cellobiose-type IIA subunit"/>
    <property type="match status" value="1"/>
</dbReference>
<keyword evidence="10" id="KW-0482">Metalloprotease</keyword>
<evidence type="ECO:0000256" key="14">
    <source>
        <dbReference type="SAM" id="MobiDB-lite"/>
    </source>
</evidence>
<evidence type="ECO:0000256" key="3">
    <source>
        <dbReference type="ARBA" id="ARBA00022553"/>
    </source>
</evidence>
<evidence type="ECO:0000256" key="9">
    <source>
        <dbReference type="ARBA" id="ARBA00022990"/>
    </source>
</evidence>
<dbReference type="InterPro" id="IPR000555">
    <property type="entry name" value="JAMM/MPN+_dom"/>
</dbReference>
<dbReference type="Ensembl" id="ENSCAFT00030037265.1">
    <property type="protein sequence ID" value="ENSCAFP00030032507.1"/>
    <property type="gene ID" value="ENSCAFG00030020276.1"/>
</dbReference>
<dbReference type="GO" id="GO:0006508">
    <property type="term" value="P:proteolysis"/>
    <property type="evidence" value="ECO:0007669"/>
    <property type="project" value="UniProtKB-KW"/>
</dbReference>
<evidence type="ECO:0000256" key="8">
    <source>
        <dbReference type="ARBA" id="ARBA00022833"/>
    </source>
</evidence>
<protein>
    <recommendedName>
        <fullName evidence="12">AMSH-like protease</fullName>
    </recommendedName>
    <alternativeName>
        <fullName evidence="13">STAM-binding protein-like 1</fullName>
    </alternativeName>
</protein>